<dbReference type="Proteomes" id="UP000254255">
    <property type="component" value="Unassembled WGS sequence"/>
</dbReference>
<evidence type="ECO:0000313" key="5">
    <source>
        <dbReference type="Proteomes" id="UP000254255"/>
    </source>
</evidence>
<dbReference type="InterPro" id="IPR006035">
    <property type="entry name" value="Ureohydrolase"/>
</dbReference>
<dbReference type="Pfam" id="PF00491">
    <property type="entry name" value="Arginase"/>
    <property type="match status" value="1"/>
</dbReference>
<name>A0A377BZI2_ECOLX</name>
<gene>
    <name evidence="4" type="primary">speB_2</name>
    <name evidence="4" type="ORF">NCTC13148_02903</name>
</gene>
<reference evidence="4 5" key="1">
    <citation type="submission" date="2018-06" db="EMBL/GenBank/DDBJ databases">
        <authorList>
            <consortium name="Pathogen Informatics"/>
            <person name="Doyle S."/>
        </authorList>
    </citation>
    <scope>NUCLEOTIDE SEQUENCE [LARGE SCALE GENOMIC DNA]</scope>
    <source>
        <strain evidence="4 5">NCTC13148</strain>
    </source>
</reference>
<protein>
    <submittedName>
        <fullName evidence="4">Agmatinase</fullName>
        <ecNumber evidence="4">3.5.3.11</ecNumber>
    </submittedName>
</protein>
<dbReference type="PANTHER" id="PTHR11358:SF26">
    <property type="entry name" value="GUANIDINO ACID HYDROLASE, MITOCHONDRIAL"/>
    <property type="match status" value="1"/>
</dbReference>
<accession>A0A377BZI2</accession>
<sequence length="174" mass="19630">MSTLGHQYDNSLVSNAFGFLRLPMNFQPYDSDADWVITGVPFDMATSGRAGGRHGPAAIRQVSTNLAWEHNRFPWNFDMRERLNVVDCGDLVYAFGDAREMSEKLQAHAEKLLAAGKRMLSFGGDHFVTLPLLRAHAKHFGKWRWYTLTPTPIPTRTVVNLTTAPCSIPRRKKV</sequence>
<proteinExistence type="inferred from homology"/>
<dbReference type="Gene3D" id="3.40.800.10">
    <property type="entry name" value="Ureohydrolase domain"/>
    <property type="match status" value="1"/>
</dbReference>
<dbReference type="GO" id="GO:0046872">
    <property type="term" value="F:metal ion binding"/>
    <property type="evidence" value="ECO:0007669"/>
    <property type="project" value="UniProtKB-KW"/>
</dbReference>
<evidence type="ECO:0000256" key="1">
    <source>
        <dbReference type="ARBA" id="ARBA00022723"/>
    </source>
</evidence>
<dbReference type="EC" id="3.5.3.11" evidence="4"/>
<dbReference type="GO" id="GO:0033389">
    <property type="term" value="P:putrescine biosynthetic process from arginine, via agmatine"/>
    <property type="evidence" value="ECO:0007669"/>
    <property type="project" value="TreeGrafter"/>
</dbReference>
<organism evidence="4 5">
    <name type="scientific">Escherichia coli</name>
    <dbReference type="NCBI Taxonomy" id="562"/>
    <lineage>
        <taxon>Bacteria</taxon>
        <taxon>Pseudomonadati</taxon>
        <taxon>Pseudomonadota</taxon>
        <taxon>Gammaproteobacteria</taxon>
        <taxon>Enterobacterales</taxon>
        <taxon>Enterobacteriaceae</taxon>
        <taxon>Escherichia</taxon>
    </lineage>
</organism>
<evidence type="ECO:0000256" key="2">
    <source>
        <dbReference type="ARBA" id="ARBA00022801"/>
    </source>
</evidence>
<dbReference type="SUPFAM" id="SSF52768">
    <property type="entry name" value="Arginase/deacetylase"/>
    <property type="match status" value="1"/>
</dbReference>
<keyword evidence="2 4" id="KW-0378">Hydrolase</keyword>
<dbReference type="EMBL" id="UGET01000004">
    <property type="protein sequence ID" value="STL80546.1"/>
    <property type="molecule type" value="Genomic_DNA"/>
</dbReference>
<dbReference type="GO" id="GO:0008783">
    <property type="term" value="F:agmatinase activity"/>
    <property type="evidence" value="ECO:0007669"/>
    <property type="project" value="UniProtKB-EC"/>
</dbReference>
<dbReference type="PROSITE" id="PS51409">
    <property type="entry name" value="ARGINASE_2"/>
    <property type="match status" value="1"/>
</dbReference>
<evidence type="ECO:0000313" key="4">
    <source>
        <dbReference type="EMBL" id="STL80546.1"/>
    </source>
</evidence>
<dbReference type="AlphaFoldDB" id="A0A377BZI2"/>
<evidence type="ECO:0000256" key="3">
    <source>
        <dbReference type="PROSITE-ProRule" id="PRU00742"/>
    </source>
</evidence>
<dbReference type="PANTHER" id="PTHR11358">
    <property type="entry name" value="ARGINASE/AGMATINASE"/>
    <property type="match status" value="1"/>
</dbReference>
<dbReference type="InterPro" id="IPR023696">
    <property type="entry name" value="Ureohydrolase_dom_sf"/>
</dbReference>
<comment type="similarity">
    <text evidence="3">Belongs to the arginase family.</text>
</comment>
<keyword evidence="1" id="KW-0479">Metal-binding</keyword>